<accession>G0UIV3</accession>
<dbReference type="AlphaFoldDB" id="G0UIV3"/>
<evidence type="ECO:0000313" key="7">
    <source>
        <dbReference type="EMBL" id="CCC89303.1"/>
    </source>
</evidence>
<evidence type="ECO:0000256" key="3">
    <source>
        <dbReference type="ARBA" id="ARBA00022741"/>
    </source>
</evidence>
<dbReference type="InterPro" id="IPR017975">
    <property type="entry name" value="Tubulin_CS"/>
</dbReference>
<dbReference type="GO" id="GO:0005874">
    <property type="term" value="C:microtubule"/>
    <property type="evidence" value="ECO:0007669"/>
    <property type="project" value="UniProtKB-KW"/>
</dbReference>
<dbReference type="SMART" id="SM00864">
    <property type="entry name" value="Tubulin"/>
    <property type="match status" value="1"/>
</dbReference>
<gene>
    <name evidence="7" type="ORF">TCIL3000_1_590</name>
</gene>
<protein>
    <submittedName>
        <fullName evidence="7">Uncharacterized protein TCIL3000_1_590</fullName>
    </submittedName>
</protein>
<dbReference type="InterPro" id="IPR036525">
    <property type="entry name" value="Tubulin/FtsZ_GTPase_sf"/>
</dbReference>
<dbReference type="PRINTS" id="PR01161">
    <property type="entry name" value="TUBULIN"/>
</dbReference>
<dbReference type="InterPro" id="IPR004058">
    <property type="entry name" value="Zeta_tubulin"/>
</dbReference>
<dbReference type="VEuPathDB" id="TriTrypDB:TcIL3000_1_590"/>
<dbReference type="PANTHER" id="PTHR11588">
    <property type="entry name" value="TUBULIN"/>
    <property type="match status" value="1"/>
</dbReference>
<dbReference type="SUPFAM" id="SSF52490">
    <property type="entry name" value="Tubulin nucleotide-binding domain-like"/>
    <property type="match status" value="1"/>
</dbReference>
<keyword evidence="2 5" id="KW-0493">Microtubule</keyword>
<keyword evidence="4 5" id="KW-0342">GTP-binding</keyword>
<dbReference type="GO" id="GO:0007017">
    <property type="term" value="P:microtubule-based process"/>
    <property type="evidence" value="ECO:0007669"/>
    <property type="project" value="InterPro"/>
</dbReference>
<proteinExistence type="inferred from homology"/>
<sequence length="482" mass="52823">MAIVVVQIGQCGNQLGEELWRQLSIATNKGSVHSPFFTTDRKARCVLVDSEPKVVQGVYDRHADIIRPENVVCGHSGRGNHWALGYYGLNNPKSRRSADKAAAARPFQFTKDQRLKDQCVVRDALRALHAETRRTNDTEEFEAILVLHSLAGGTGSGMTSLLMEKIRYYFIEPTDGEDVVIDEREEADKMWQDGIDGMLMEKRRALFLVSIAVAPQSVGEISTQSLNVALTLHSLRNADAVLLLRNDDCLGAVEGHRGGSRFTNREIGCGNGDAFAPLSLLKPCSTFTEVNEVFVTLLMPILLYGGDGCAIYNLVLRCSPNRRNVNNFLTVVPTPQRHYLRFKGTALLSRFYSVGGAKTHLPSVRPSVPVEVLHTAKSLRSSGDVHSVENVQMPKALFQSFTQPGSGKRSPAAALVSEMEGVLVMNETRELNALLLFPLLRTAAVKVKAGAFMSSFEDCGVSAEQIQLAIRELAGRLVAAED</sequence>
<dbReference type="GO" id="GO:0005525">
    <property type="term" value="F:GTP binding"/>
    <property type="evidence" value="ECO:0007669"/>
    <property type="project" value="UniProtKB-UniRule"/>
</dbReference>
<evidence type="ECO:0000256" key="2">
    <source>
        <dbReference type="ARBA" id="ARBA00022701"/>
    </source>
</evidence>
<dbReference type="Pfam" id="PF00091">
    <property type="entry name" value="Tubulin"/>
    <property type="match status" value="1"/>
</dbReference>
<dbReference type="EMBL" id="HE575314">
    <property type="protein sequence ID" value="CCC89303.1"/>
    <property type="molecule type" value="Genomic_DNA"/>
</dbReference>
<dbReference type="Gene3D" id="3.40.50.1440">
    <property type="entry name" value="Tubulin/FtsZ, GTPase domain"/>
    <property type="match status" value="1"/>
</dbReference>
<dbReference type="InterPro" id="IPR003008">
    <property type="entry name" value="Tubulin_FtsZ_GTPase"/>
</dbReference>
<feature type="domain" description="Tubulin/FtsZ GTPase" evidence="6">
    <location>
        <begin position="33"/>
        <end position="306"/>
    </location>
</feature>
<dbReference type="PROSITE" id="PS00227">
    <property type="entry name" value="TUBULIN"/>
    <property type="match status" value="1"/>
</dbReference>
<keyword evidence="3 5" id="KW-0547">Nucleotide-binding</keyword>
<dbReference type="PRINTS" id="PR01520">
    <property type="entry name" value="ZETATUBULIN"/>
</dbReference>
<comment type="similarity">
    <text evidence="1 5">Belongs to the tubulin family.</text>
</comment>
<evidence type="ECO:0000259" key="6">
    <source>
        <dbReference type="SMART" id="SM00864"/>
    </source>
</evidence>
<dbReference type="InterPro" id="IPR000217">
    <property type="entry name" value="Tubulin"/>
</dbReference>
<evidence type="ECO:0000256" key="4">
    <source>
        <dbReference type="ARBA" id="ARBA00023134"/>
    </source>
</evidence>
<name>G0UIV3_TRYCI</name>
<evidence type="ECO:0000256" key="5">
    <source>
        <dbReference type="RuleBase" id="RU000352"/>
    </source>
</evidence>
<reference evidence="7" key="1">
    <citation type="journal article" date="2012" name="Proc. Natl. Acad. Sci. U.S.A.">
        <title>Antigenic diversity is generated by distinct evolutionary mechanisms in African trypanosome species.</title>
        <authorList>
            <person name="Jackson A.P."/>
            <person name="Berry A."/>
            <person name="Aslett M."/>
            <person name="Allison H.C."/>
            <person name="Burton P."/>
            <person name="Vavrova-Anderson J."/>
            <person name="Brown R."/>
            <person name="Browne H."/>
            <person name="Corton N."/>
            <person name="Hauser H."/>
            <person name="Gamble J."/>
            <person name="Gilderthorp R."/>
            <person name="Marcello L."/>
            <person name="McQuillan J."/>
            <person name="Otto T.D."/>
            <person name="Quail M.A."/>
            <person name="Sanders M.J."/>
            <person name="van Tonder A."/>
            <person name="Ginger M.L."/>
            <person name="Field M.C."/>
            <person name="Barry J.D."/>
            <person name="Hertz-Fowler C."/>
            <person name="Berriman M."/>
        </authorList>
    </citation>
    <scope>NUCLEOTIDE SEQUENCE</scope>
    <source>
        <strain evidence="7">IL3000</strain>
    </source>
</reference>
<evidence type="ECO:0000256" key="1">
    <source>
        <dbReference type="ARBA" id="ARBA00009636"/>
    </source>
</evidence>
<organism evidence="7">
    <name type="scientific">Trypanosoma congolense (strain IL3000)</name>
    <dbReference type="NCBI Taxonomy" id="1068625"/>
    <lineage>
        <taxon>Eukaryota</taxon>
        <taxon>Discoba</taxon>
        <taxon>Euglenozoa</taxon>
        <taxon>Kinetoplastea</taxon>
        <taxon>Metakinetoplastina</taxon>
        <taxon>Trypanosomatida</taxon>
        <taxon>Trypanosomatidae</taxon>
        <taxon>Trypanosoma</taxon>
        <taxon>Nannomonas</taxon>
    </lineage>
</organism>